<keyword evidence="4" id="KW-1185">Reference proteome</keyword>
<gene>
    <name evidence="3" type="ORF">EPR50_G00087440</name>
</gene>
<evidence type="ECO:0000313" key="3">
    <source>
        <dbReference type="EMBL" id="TDH09491.1"/>
    </source>
</evidence>
<dbReference type="Proteomes" id="UP000295070">
    <property type="component" value="Chromosome 8"/>
</dbReference>
<feature type="compositionally biased region" description="Basic and acidic residues" evidence="2">
    <location>
        <begin position="828"/>
        <end position="842"/>
    </location>
</feature>
<sequence length="934" mass="106779">MFSPSYRSSSPFSLTDLNMWDTKSCFSAQTSTWYGMATGAGFLSKVSASTSGSTGGFRQNDPCLRKWQSLSHLAPEGAPRSFPPSPREELRAARGESSFRQAQGVQWLQDAHERLDTQLDRLRTRNSQLSYNITTAQLFDMKRKQLSETMDALEQEKEAAGLSQFEKSRQRGELHEKVLQLEKELLQMRSSLDRASNDQPNERTPGSLSRTLPMSQEDFNRQERQKVDTELCKLREALRDAETRAKTHEQERNQALQKLQTSTETQRALLNQVEEMNRKRQNHSEVQEQLSEANNKISQACLEKALLSTQVLKLGHNIKELKAKLTVALSNKDCLIQEKADLHQRAQVLELQLQRAQQGSEGCDTESHNKQDQETVLMKGEFKALKEVNEKLSFELEMTEQKLKTSQTQLQEVTAQRDTNSKQITDLEAERSQLITEKEELLSKINECGHEELTEMKEKFLQLRESVAVLVLEKQKLQDQCLCLEAEVLEKEEKLHLQDRQHQEQDAVSVQSIEELKAVASHWAEKWQKVALTLQSTHEELEELKKNNSRNELQVEAEHLETEIEKLQKEGLKSREEIENLLQHKADLETVLTKAKKESDSLLRVELDACKQELELERSRSQVLLQIYKDKGGEASVQTEDTETQTDLSESSLLWEQPSDSHSSQNKAPQASQDDQDDGGQANVSTTDSLRAQLEESRRRMNQLQQGETLAIQKLQTLRQLYLVKDDKPSVEGRKDKTVCPVNLETDQQRRMVTEQLKSLFKEREVKEVEKADNRSAAGQTGASSLQDWSQTSKVLRNPVDRRSWQQGPGLMPVFEEDEEGSDWPGVEEGKQAEEAHAEENFHNQSQQISTMSAEICNLKEKNENLLQATLRYKQPTQDCPSAAKKLSDKSSHWSDEIDLQQKRPPFLYPDGIFLAELVDICNPNEDEEDGEDK</sequence>
<feature type="region of interest" description="Disordered" evidence="2">
    <location>
        <begin position="634"/>
        <end position="684"/>
    </location>
</feature>
<feature type="region of interest" description="Disordered" evidence="2">
    <location>
        <begin position="191"/>
        <end position="226"/>
    </location>
</feature>
<feature type="compositionally biased region" description="Polar residues" evidence="2">
    <location>
        <begin position="777"/>
        <end position="795"/>
    </location>
</feature>
<keyword evidence="1" id="KW-0175">Coiled coil</keyword>
<feature type="region of interest" description="Disordered" evidence="2">
    <location>
        <begin position="768"/>
        <end position="847"/>
    </location>
</feature>
<proteinExistence type="predicted"/>
<dbReference type="STRING" id="8167.A0A484D2N0"/>
<accession>A0A484D2N0</accession>
<name>A0A484D2N0_PERFV</name>
<evidence type="ECO:0000313" key="4">
    <source>
        <dbReference type="Proteomes" id="UP000295070"/>
    </source>
</evidence>
<feature type="coiled-coil region" evidence="1">
    <location>
        <begin position="534"/>
        <end position="598"/>
    </location>
</feature>
<feature type="compositionally biased region" description="Polar residues" evidence="2">
    <location>
        <begin position="197"/>
        <end position="214"/>
    </location>
</feature>
<feature type="compositionally biased region" description="Polar residues" evidence="2">
    <location>
        <begin position="645"/>
        <end position="669"/>
    </location>
</feature>
<dbReference type="EMBL" id="SCKG01000008">
    <property type="protein sequence ID" value="TDH09491.1"/>
    <property type="molecule type" value="Genomic_DNA"/>
</dbReference>
<comment type="caution">
    <text evidence="3">The sequence shown here is derived from an EMBL/GenBank/DDBJ whole genome shotgun (WGS) entry which is preliminary data.</text>
</comment>
<feature type="coiled-coil region" evidence="1">
    <location>
        <begin position="238"/>
        <end position="494"/>
    </location>
</feature>
<feature type="region of interest" description="Disordered" evidence="2">
    <location>
        <begin position="74"/>
        <end position="93"/>
    </location>
</feature>
<protein>
    <submittedName>
        <fullName evidence="3">Uncharacterized protein</fullName>
    </submittedName>
</protein>
<reference evidence="3 4" key="1">
    <citation type="submission" date="2019-01" db="EMBL/GenBank/DDBJ databases">
        <title>A chromosome-scale genome assembly of the yellow perch, Perca flavescens.</title>
        <authorList>
            <person name="Feron R."/>
            <person name="Morvezen R."/>
            <person name="Bestin A."/>
            <person name="Haffray P."/>
            <person name="Klopp C."/>
            <person name="Zahm M."/>
            <person name="Cabau C."/>
            <person name="Roques C."/>
            <person name="Donnadieu C."/>
            <person name="Bouchez O."/>
            <person name="Christie M."/>
            <person name="Larson W."/>
            <person name="Guiguen Y."/>
        </authorList>
    </citation>
    <scope>NUCLEOTIDE SEQUENCE [LARGE SCALE GENOMIC DNA]</scope>
    <source>
        <strain evidence="3">YP-PL-M2</strain>
        <tissue evidence="3">Blood</tissue>
    </source>
</reference>
<evidence type="ECO:0000256" key="2">
    <source>
        <dbReference type="SAM" id="MobiDB-lite"/>
    </source>
</evidence>
<evidence type="ECO:0000256" key="1">
    <source>
        <dbReference type="SAM" id="Coils"/>
    </source>
</evidence>
<dbReference type="AlphaFoldDB" id="A0A484D2N0"/>
<organism evidence="3 4">
    <name type="scientific">Perca flavescens</name>
    <name type="common">American yellow perch</name>
    <name type="synonym">Morone flavescens</name>
    <dbReference type="NCBI Taxonomy" id="8167"/>
    <lineage>
        <taxon>Eukaryota</taxon>
        <taxon>Metazoa</taxon>
        <taxon>Chordata</taxon>
        <taxon>Craniata</taxon>
        <taxon>Vertebrata</taxon>
        <taxon>Euteleostomi</taxon>
        <taxon>Actinopterygii</taxon>
        <taxon>Neopterygii</taxon>
        <taxon>Teleostei</taxon>
        <taxon>Neoteleostei</taxon>
        <taxon>Acanthomorphata</taxon>
        <taxon>Eupercaria</taxon>
        <taxon>Perciformes</taxon>
        <taxon>Percoidei</taxon>
        <taxon>Percidae</taxon>
        <taxon>Percinae</taxon>
        <taxon>Perca</taxon>
    </lineage>
</organism>